<keyword evidence="8" id="KW-0472">Membrane</keyword>
<evidence type="ECO:0008006" key="12">
    <source>
        <dbReference type="Google" id="ProtNLM"/>
    </source>
</evidence>
<keyword evidence="4" id="KW-0679">Respiratory chain</keyword>
<dbReference type="Proteomes" id="UP000765509">
    <property type="component" value="Unassembled WGS sequence"/>
</dbReference>
<organism evidence="10 11">
    <name type="scientific">Austropuccinia psidii MF-1</name>
    <dbReference type="NCBI Taxonomy" id="1389203"/>
    <lineage>
        <taxon>Eukaryota</taxon>
        <taxon>Fungi</taxon>
        <taxon>Dikarya</taxon>
        <taxon>Basidiomycota</taxon>
        <taxon>Pucciniomycotina</taxon>
        <taxon>Pucciniomycetes</taxon>
        <taxon>Pucciniales</taxon>
        <taxon>Sphaerophragmiaceae</taxon>
        <taxon>Austropuccinia</taxon>
    </lineage>
</organism>
<evidence type="ECO:0000256" key="8">
    <source>
        <dbReference type="ARBA" id="ARBA00023136"/>
    </source>
</evidence>
<dbReference type="PANTHER" id="PTHR12653:SF0">
    <property type="entry name" value="NADH DEHYDROGENASE [UBIQUINONE] 1 ALPHA SUBCOMPLEX SUBUNIT 5"/>
    <property type="match status" value="1"/>
</dbReference>
<dbReference type="OrthoDB" id="286811at2759"/>
<evidence type="ECO:0000256" key="6">
    <source>
        <dbReference type="ARBA" id="ARBA00022982"/>
    </source>
</evidence>
<reference evidence="10" key="1">
    <citation type="submission" date="2021-03" db="EMBL/GenBank/DDBJ databases">
        <title>Draft genome sequence of rust myrtle Austropuccinia psidii MF-1, a brazilian biotype.</title>
        <authorList>
            <person name="Quecine M.C."/>
            <person name="Pachon D.M.R."/>
            <person name="Bonatelli M.L."/>
            <person name="Correr F.H."/>
            <person name="Franceschini L.M."/>
            <person name="Leite T.F."/>
            <person name="Margarido G.R.A."/>
            <person name="Almeida C.A."/>
            <person name="Ferrarezi J.A."/>
            <person name="Labate C.A."/>
        </authorList>
    </citation>
    <scope>NUCLEOTIDE SEQUENCE</scope>
    <source>
        <strain evidence="10">MF-1</strain>
    </source>
</reference>
<evidence type="ECO:0000313" key="11">
    <source>
        <dbReference type="Proteomes" id="UP000765509"/>
    </source>
</evidence>
<dbReference type="GO" id="GO:0005743">
    <property type="term" value="C:mitochondrial inner membrane"/>
    <property type="evidence" value="ECO:0007669"/>
    <property type="project" value="UniProtKB-SubCell"/>
</dbReference>
<protein>
    <recommendedName>
        <fullName evidence="12">NADH dehydrogenase [ubiquinone] 1 alpha subcomplex subunit 5</fullName>
    </recommendedName>
</protein>
<evidence type="ECO:0000313" key="10">
    <source>
        <dbReference type="EMBL" id="MBW0535783.1"/>
    </source>
</evidence>
<comment type="caution">
    <text evidence="10">The sequence shown here is derived from an EMBL/GenBank/DDBJ whole genome shotgun (WGS) entry which is preliminary data.</text>
</comment>
<sequence>MSLRLTSVLRPNSSVLRTCPSHMFGRIFRATLAVPASETVSGFRIPRTEREVAELLANAKSDKERKKIFEALIGIKEIVSKVPSKPRGHNEDDFIPIGRTKSTTDQTGVDVHHSPFKFLEATFEKTLKVLEKLPAATVYRQAVESITRDQLQIIKKYVNAAVPGEGADVVEARVKAAETELGVVLIEKAIEQAEDEYDLALKMIDFKGWENLQEKPAQGQWDYFPVPPSTSYPKN</sequence>
<feature type="region of interest" description="Disordered" evidence="9">
    <location>
        <begin position="84"/>
        <end position="108"/>
    </location>
</feature>
<keyword evidence="3" id="KW-0813">Transport</keyword>
<keyword evidence="6" id="KW-0249">Electron transport</keyword>
<name>A0A9Q3FD58_9BASI</name>
<gene>
    <name evidence="10" type="ORF">O181_075498</name>
</gene>
<evidence type="ECO:0000256" key="4">
    <source>
        <dbReference type="ARBA" id="ARBA00022660"/>
    </source>
</evidence>
<dbReference type="AlphaFoldDB" id="A0A9Q3FD58"/>
<dbReference type="Pfam" id="PF04716">
    <property type="entry name" value="ETC_C1_NDUFA5"/>
    <property type="match status" value="1"/>
</dbReference>
<comment type="subcellular location">
    <subcellularLocation>
        <location evidence="1">Mitochondrion inner membrane</location>
        <topology evidence="1">Peripheral membrane protein</topology>
        <orientation evidence="1">Matrix side</orientation>
    </subcellularLocation>
</comment>
<keyword evidence="7" id="KW-0496">Mitochondrion</keyword>
<keyword evidence="5" id="KW-0999">Mitochondrion inner membrane</keyword>
<accession>A0A9Q3FD58</accession>
<dbReference type="InterPro" id="IPR006806">
    <property type="entry name" value="NDUFA5"/>
</dbReference>
<dbReference type="EMBL" id="AVOT02040546">
    <property type="protein sequence ID" value="MBW0535783.1"/>
    <property type="molecule type" value="Genomic_DNA"/>
</dbReference>
<evidence type="ECO:0000256" key="9">
    <source>
        <dbReference type="SAM" id="MobiDB-lite"/>
    </source>
</evidence>
<keyword evidence="11" id="KW-1185">Reference proteome</keyword>
<dbReference type="PANTHER" id="PTHR12653">
    <property type="entry name" value="NADH-UBIQUINONE OXIDOREDUCTASE 13 KD-B SUBUNIT"/>
    <property type="match status" value="1"/>
</dbReference>
<evidence type="ECO:0000256" key="5">
    <source>
        <dbReference type="ARBA" id="ARBA00022792"/>
    </source>
</evidence>
<proteinExistence type="inferred from homology"/>
<evidence type="ECO:0000256" key="1">
    <source>
        <dbReference type="ARBA" id="ARBA00004443"/>
    </source>
</evidence>
<evidence type="ECO:0000256" key="3">
    <source>
        <dbReference type="ARBA" id="ARBA00022448"/>
    </source>
</evidence>
<evidence type="ECO:0000256" key="2">
    <source>
        <dbReference type="ARBA" id="ARBA00010261"/>
    </source>
</evidence>
<dbReference type="GO" id="GO:0022904">
    <property type="term" value="P:respiratory electron transport chain"/>
    <property type="evidence" value="ECO:0007669"/>
    <property type="project" value="InterPro"/>
</dbReference>
<comment type="similarity">
    <text evidence="2">Belongs to the complex I NDUFA5 subunit family.</text>
</comment>
<evidence type="ECO:0000256" key="7">
    <source>
        <dbReference type="ARBA" id="ARBA00023128"/>
    </source>
</evidence>